<dbReference type="AlphaFoldDB" id="A0A9P4MKG6"/>
<dbReference type="CDD" id="cd12307">
    <property type="entry name" value="RRM_NIFK_like"/>
    <property type="match status" value="1"/>
</dbReference>
<dbReference type="GO" id="GO:0003723">
    <property type="term" value="F:RNA binding"/>
    <property type="evidence" value="ECO:0007669"/>
    <property type="project" value="UniProtKB-UniRule"/>
</dbReference>
<dbReference type="OrthoDB" id="21467at2759"/>
<feature type="compositionally biased region" description="Basic and acidic residues" evidence="5">
    <location>
        <begin position="19"/>
        <end position="45"/>
    </location>
</feature>
<reference evidence="7" key="1">
    <citation type="journal article" date="2020" name="Stud. Mycol.">
        <title>101 Dothideomycetes genomes: a test case for predicting lifestyles and emergence of pathogens.</title>
        <authorList>
            <person name="Haridas S."/>
            <person name="Albert R."/>
            <person name="Binder M."/>
            <person name="Bloem J."/>
            <person name="Labutti K."/>
            <person name="Salamov A."/>
            <person name="Andreopoulos B."/>
            <person name="Baker S."/>
            <person name="Barry K."/>
            <person name="Bills G."/>
            <person name="Bluhm B."/>
            <person name="Cannon C."/>
            <person name="Castanera R."/>
            <person name="Culley D."/>
            <person name="Daum C."/>
            <person name="Ezra D."/>
            <person name="Gonzalez J."/>
            <person name="Henrissat B."/>
            <person name="Kuo A."/>
            <person name="Liang C."/>
            <person name="Lipzen A."/>
            <person name="Lutzoni F."/>
            <person name="Magnuson J."/>
            <person name="Mondo S."/>
            <person name="Nolan M."/>
            <person name="Ohm R."/>
            <person name="Pangilinan J."/>
            <person name="Park H.-J."/>
            <person name="Ramirez L."/>
            <person name="Alfaro M."/>
            <person name="Sun H."/>
            <person name="Tritt A."/>
            <person name="Yoshinaga Y."/>
            <person name="Zwiers L.-H."/>
            <person name="Turgeon B."/>
            <person name="Goodwin S."/>
            <person name="Spatafora J."/>
            <person name="Crous P."/>
            <person name="Grigoriev I."/>
        </authorList>
    </citation>
    <scope>NUCLEOTIDE SEQUENCE</scope>
    <source>
        <strain evidence="7">CBS 260.36</strain>
    </source>
</reference>
<evidence type="ECO:0000256" key="3">
    <source>
        <dbReference type="ARBA" id="ARBA00023242"/>
    </source>
</evidence>
<comment type="caution">
    <text evidence="7">The sequence shown here is derived from an EMBL/GenBank/DDBJ whole genome shotgun (WGS) entry which is preliminary data.</text>
</comment>
<feature type="region of interest" description="Disordered" evidence="5">
    <location>
        <begin position="297"/>
        <end position="387"/>
    </location>
</feature>
<dbReference type="EMBL" id="ML996085">
    <property type="protein sequence ID" value="KAF2153119.1"/>
    <property type="molecule type" value="Genomic_DNA"/>
</dbReference>
<dbReference type="Pfam" id="PF00076">
    <property type="entry name" value="RRM_1"/>
    <property type="match status" value="1"/>
</dbReference>
<feature type="compositionally biased region" description="Basic and acidic residues" evidence="5">
    <location>
        <begin position="301"/>
        <end position="312"/>
    </location>
</feature>
<feature type="compositionally biased region" description="Low complexity" evidence="5">
    <location>
        <begin position="60"/>
        <end position="80"/>
    </location>
</feature>
<dbReference type="PANTHER" id="PTHR46754">
    <property type="entry name" value="MKI67 FHA DOMAIN-INTERACTING NUCLEOLAR PHOSPHOPROTEIN"/>
    <property type="match status" value="1"/>
</dbReference>
<dbReference type="InterPro" id="IPR012677">
    <property type="entry name" value="Nucleotide-bd_a/b_plait_sf"/>
</dbReference>
<evidence type="ECO:0000256" key="1">
    <source>
        <dbReference type="ARBA" id="ARBA00004604"/>
    </source>
</evidence>
<name>A0A9P4MKG6_9PEZI</name>
<dbReference type="InterPro" id="IPR035979">
    <property type="entry name" value="RBD_domain_sf"/>
</dbReference>
<feature type="region of interest" description="Disordered" evidence="5">
    <location>
        <begin position="1"/>
        <end position="83"/>
    </location>
</feature>
<keyword evidence="2 4" id="KW-0694">RNA-binding</keyword>
<evidence type="ECO:0000259" key="6">
    <source>
        <dbReference type="PROSITE" id="PS50102"/>
    </source>
</evidence>
<keyword evidence="3" id="KW-0539">Nucleus</keyword>
<proteinExistence type="predicted"/>
<feature type="region of interest" description="Disordered" evidence="5">
    <location>
        <begin position="246"/>
        <end position="269"/>
    </location>
</feature>
<dbReference type="PROSITE" id="PS50102">
    <property type="entry name" value="RRM"/>
    <property type="match status" value="1"/>
</dbReference>
<comment type="subcellular location">
    <subcellularLocation>
        <location evidence="1">Nucleus</location>
        <location evidence="1">Nucleolus</location>
    </subcellularLocation>
</comment>
<evidence type="ECO:0000256" key="2">
    <source>
        <dbReference type="ARBA" id="ARBA00022884"/>
    </source>
</evidence>
<evidence type="ECO:0000313" key="7">
    <source>
        <dbReference type="EMBL" id="KAF2153119.1"/>
    </source>
</evidence>
<sequence>MSTSVEAASKKRKGATEPVEVKKRTKVAEPESSRPKKTSKVDKVAVTEQDAPVAKRTRAAAKSPATKPTKPAKAVKSPAAEDFAGFTDSEDEHAATTADHTDALLAGFSSDSESDSEQTAAITTIPSLPDSADFQKELAAAAVDPESVPGTIYVGRIPHGFYEPQMRAYFSQFGTISRLRLSRNKLTGKPKHYAYIEFESSSVADIVAKTMDKYLMFGHILQVRRLKPEEVHAELYKGANRRFKTMPRNKIEGSQLEKPKGRETWDKKVKKEEQKRKLKSEKLKELGYDFEMPTIKQVDSVPKKPESKKDSQAEVLESATEQKLVEDKSTVDAVVAKPSKKQNRKSAPVADKTEASTEPTEGDNVPTEKRKKGRMEKKGTKKARLST</sequence>
<dbReference type="SMART" id="SM00360">
    <property type="entry name" value="RRM"/>
    <property type="match status" value="1"/>
</dbReference>
<dbReference type="Gene3D" id="3.30.70.330">
    <property type="match status" value="1"/>
</dbReference>
<dbReference type="SUPFAM" id="SSF54928">
    <property type="entry name" value="RNA-binding domain, RBD"/>
    <property type="match status" value="1"/>
</dbReference>
<dbReference type="Proteomes" id="UP000799439">
    <property type="component" value="Unassembled WGS sequence"/>
</dbReference>
<evidence type="ECO:0000256" key="5">
    <source>
        <dbReference type="SAM" id="MobiDB-lite"/>
    </source>
</evidence>
<evidence type="ECO:0000313" key="8">
    <source>
        <dbReference type="Proteomes" id="UP000799439"/>
    </source>
</evidence>
<evidence type="ECO:0000256" key="4">
    <source>
        <dbReference type="PROSITE-ProRule" id="PRU00176"/>
    </source>
</evidence>
<accession>A0A9P4MKG6</accession>
<gene>
    <name evidence="7" type="ORF">K461DRAFT_240478</name>
</gene>
<keyword evidence="8" id="KW-1185">Reference proteome</keyword>
<organism evidence="7 8">
    <name type="scientific">Myriangium duriaei CBS 260.36</name>
    <dbReference type="NCBI Taxonomy" id="1168546"/>
    <lineage>
        <taxon>Eukaryota</taxon>
        <taxon>Fungi</taxon>
        <taxon>Dikarya</taxon>
        <taxon>Ascomycota</taxon>
        <taxon>Pezizomycotina</taxon>
        <taxon>Dothideomycetes</taxon>
        <taxon>Dothideomycetidae</taxon>
        <taxon>Myriangiales</taxon>
        <taxon>Myriangiaceae</taxon>
        <taxon>Myriangium</taxon>
    </lineage>
</organism>
<feature type="domain" description="RRM" evidence="6">
    <location>
        <begin position="150"/>
        <end position="228"/>
    </location>
</feature>
<protein>
    <recommendedName>
        <fullName evidence="6">RRM domain-containing protein</fullName>
    </recommendedName>
</protein>
<feature type="compositionally biased region" description="Basic and acidic residues" evidence="5">
    <location>
        <begin position="249"/>
        <end position="269"/>
    </location>
</feature>
<dbReference type="GO" id="GO:0005730">
    <property type="term" value="C:nucleolus"/>
    <property type="evidence" value="ECO:0007669"/>
    <property type="project" value="UniProtKB-SubCell"/>
</dbReference>
<dbReference type="InterPro" id="IPR000504">
    <property type="entry name" value="RRM_dom"/>
</dbReference>
<feature type="compositionally biased region" description="Basic residues" evidence="5">
    <location>
        <begin position="369"/>
        <end position="387"/>
    </location>
</feature>